<reference evidence="10 11" key="1">
    <citation type="journal article" date="2018" name="Mycol. Prog.">
        <title>Coniella lustricola, a new species from submerged detritus.</title>
        <authorList>
            <person name="Raudabaugh D.B."/>
            <person name="Iturriaga T."/>
            <person name="Carver A."/>
            <person name="Mondo S."/>
            <person name="Pangilinan J."/>
            <person name="Lipzen A."/>
            <person name="He G."/>
            <person name="Amirebrahimi M."/>
            <person name="Grigoriev I.V."/>
            <person name="Miller A.N."/>
        </authorList>
    </citation>
    <scope>NUCLEOTIDE SEQUENCE [LARGE SCALE GENOMIC DNA]</scope>
    <source>
        <strain evidence="10 11">B22-T-1</strain>
    </source>
</reference>
<feature type="region of interest" description="Disordered" evidence="9">
    <location>
        <begin position="142"/>
        <end position="167"/>
    </location>
</feature>
<evidence type="ECO:0000256" key="9">
    <source>
        <dbReference type="SAM" id="MobiDB-lite"/>
    </source>
</evidence>
<evidence type="ECO:0000313" key="11">
    <source>
        <dbReference type="Proteomes" id="UP000241462"/>
    </source>
</evidence>
<feature type="region of interest" description="Disordered" evidence="9">
    <location>
        <begin position="242"/>
        <end position="345"/>
    </location>
</feature>
<dbReference type="GO" id="GO:0016592">
    <property type="term" value="C:mediator complex"/>
    <property type="evidence" value="ECO:0007669"/>
    <property type="project" value="InterPro"/>
</dbReference>
<evidence type="ECO:0000256" key="6">
    <source>
        <dbReference type="ARBA" id="ARBA00023242"/>
    </source>
</evidence>
<keyword evidence="4 8" id="KW-0805">Transcription regulation</keyword>
<comment type="similarity">
    <text evidence="2 8">Belongs to the Mediator complex subunit 4 family.</text>
</comment>
<dbReference type="AlphaFoldDB" id="A0A2T3ANE4"/>
<dbReference type="PANTHER" id="PTHR13208">
    <property type="entry name" value="MEDIATOR OF RNA POLYMERASE II TRANSCRIPTION SUBUNIT 4"/>
    <property type="match status" value="1"/>
</dbReference>
<evidence type="ECO:0000256" key="8">
    <source>
        <dbReference type="RuleBase" id="RU364141"/>
    </source>
</evidence>
<keyword evidence="8" id="KW-0010">Activator</keyword>
<evidence type="ECO:0000256" key="1">
    <source>
        <dbReference type="ARBA" id="ARBA00004123"/>
    </source>
</evidence>
<dbReference type="GO" id="GO:0070847">
    <property type="term" value="C:core mediator complex"/>
    <property type="evidence" value="ECO:0007669"/>
    <property type="project" value="TreeGrafter"/>
</dbReference>
<gene>
    <name evidence="8" type="primary">MED4</name>
    <name evidence="10" type="ORF">BD289DRAFT_419626</name>
</gene>
<evidence type="ECO:0000256" key="3">
    <source>
        <dbReference type="ARBA" id="ARBA00020629"/>
    </source>
</evidence>
<dbReference type="PANTHER" id="PTHR13208:SF2">
    <property type="entry name" value="MEDIATOR OF RNA POLYMERASE II TRANSCRIPTION SUBUNIT 4"/>
    <property type="match status" value="1"/>
</dbReference>
<comment type="subunit">
    <text evidence="8">Component of the Mediator complex.</text>
</comment>
<organism evidence="10 11">
    <name type="scientific">Coniella lustricola</name>
    <dbReference type="NCBI Taxonomy" id="2025994"/>
    <lineage>
        <taxon>Eukaryota</taxon>
        <taxon>Fungi</taxon>
        <taxon>Dikarya</taxon>
        <taxon>Ascomycota</taxon>
        <taxon>Pezizomycotina</taxon>
        <taxon>Sordariomycetes</taxon>
        <taxon>Sordariomycetidae</taxon>
        <taxon>Diaporthales</taxon>
        <taxon>Schizoparmaceae</taxon>
        <taxon>Coniella</taxon>
    </lineage>
</organism>
<keyword evidence="11" id="KW-1185">Reference proteome</keyword>
<evidence type="ECO:0000256" key="2">
    <source>
        <dbReference type="ARBA" id="ARBA00009626"/>
    </source>
</evidence>
<protein>
    <recommendedName>
        <fullName evidence="3 8">Mediator of RNA polymerase II transcription subunit 4</fullName>
    </recommendedName>
    <alternativeName>
        <fullName evidence="7 8">Mediator complex subunit 4</fullName>
    </alternativeName>
</protein>
<evidence type="ECO:0000256" key="5">
    <source>
        <dbReference type="ARBA" id="ARBA00023163"/>
    </source>
</evidence>
<keyword evidence="10" id="KW-0675">Receptor</keyword>
<evidence type="ECO:0000256" key="7">
    <source>
        <dbReference type="ARBA" id="ARBA00031257"/>
    </source>
</evidence>
<sequence>MDKYIDERFERLERALANLTDSIANYTPQPAAAHELMAADRALADGLQQLQIHQNNYALIVRLRAESDALDAQIRDTLNLLWTTRRDMSSVNITTFPELQHHDVNWEELLSYARRISKTTLPAPSILSAAAAAANGTATGINGEDGGMSTGDAAGTPNTATAAPTPAPGVGTPAAVNGMVKSPAPSAQIAVPLQQVVPSGTALPDDWNRFLDPLTDMTFQPWPTEDKIRSGALAALEELAMQGIDPRGFDPAEEEARRQREEEERRVQEEREAREREDNLRKMREDQARIARERQRERERAQEEALRRGSMGGPTTAAEGLSPTTAQPARKQFQFMGDMDDDDDD</sequence>
<comment type="subcellular location">
    <subcellularLocation>
        <location evidence="1 8">Nucleus</location>
    </subcellularLocation>
</comment>
<feature type="compositionally biased region" description="Low complexity" evidence="9">
    <location>
        <begin position="153"/>
        <end position="167"/>
    </location>
</feature>
<dbReference type="GO" id="GO:0003712">
    <property type="term" value="F:transcription coregulator activity"/>
    <property type="evidence" value="ECO:0007669"/>
    <property type="project" value="InterPro"/>
</dbReference>
<comment type="function">
    <text evidence="8">Component of the Mediator complex, a coactivator involved in the regulated transcription of nearly all RNA polymerase II-dependent genes. Mediator functions as a bridge to convey information from gene-specific regulatory proteins to the basal RNA polymerase II transcription machinery. Mediator is recruited to promoters by direct interactions with regulatory proteins and serves as a scaffold for the assembly of a functional preinitiation complex with RNA polymerase II and the general transcription factors.</text>
</comment>
<evidence type="ECO:0000313" key="10">
    <source>
        <dbReference type="EMBL" id="PSS05150.1"/>
    </source>
</evidence>
<name>A0A2T3ANE4_9PEZI</name>
<keyword evidence="6 8" id="KW-0539">Nucleus</keyword>
<proteinExistence type="inferred from homology"/>
<dbReference type="OrthoDB" id="1929813at2759"/>
<dbReference type="STRING" id="2025994.A0A2T3ANE4"/>
<feature type="compositionally biased region" description="Basic and acidic residues" evidence="9">
    <location>
        <begin position="247"/>
        <end position="307"/>
    </location>
</feature>
<dbReference type="InParanoid" id="A0A2T3ANE4"/>
<dbReference type="GO" id="GO:0006357">
    <property type="term" value="P:regulation of transcription by RNA polymerase II"/>
    <property type="evidence" value="ECO:0007669"/>
    <property type="project" value="InterPro"/>
</dbReference>
<dbReference type="Pfam" id="PF10018">
    <property type="entry name" value="Med4"/>
    <property type="match status" value="1"/>
</dbReference>
<accession>A0A2T3ANE4</accession>
<dbReference type="InterPro" id="IPR019258">
    <property type="entry name" value="Mediator_Med4"/>
</dbReference>
<keyword evidence="5 8" id="KW-0804">Transcription</keyword>
<dbReference type="EMBL" id="KZ678372">
    <property type="protein sequence ID" value="PSS05150.1"/>
    <property type="molecule type" value="Genomic_DNA"/>
</dbReference>
<evidence type="ECO:0000256" key="4">
    <source>
        <dbReference type="ARBA" id="ARBA00023015"/>
    </source>
</evidence>
<dbReference type="Proteomes" id="UP000241462">
    <property type="component" value="Unassembled WGS sequence"/>
</dbReference>